<keyword evidence="3" id="KW-1185">Reference proteome</keyword>
<name>A0A4P9XMZ7_9FUNG</name>
<evidence type="ECO:0000256" key="1">
    <source>
        <dbReference type="SAM" id="MobiDB-lite"/>
    </source>
</evidence>
<evidence type="ECO:0000313" key="2">
    <source>
        <dbReference type="EMBL" id="RKP07303.1"/>
    </source>
</evidence>
<evidence type="ECO:0000313" key="3">
    <source>
        <dbReference type="Proteomes" id="UP000271241"/>
    </source>
</evidence>
<organism evidence="2 3">
    <name type="scientific">Thamnocephalis sphaerospora</name>
    <dbReference type="NCBI Taxonomy" id="78915"/>
    <lineage>
        <taxon>Eukaryota</taxon>
        <taxon>Fungi</taxon>
        <taxon>Fungi incertae sedis</taxon>
        <taxon>Zoopagomycota</taxon>
        <taxon>Zoopagomycotina</taxon>
        <taxon>Zoopagomycetes</taxon>
        <taxon>Zoopagales</taxon>
        <taxon>Sigmoideomycetaceae</taxon>
        <taxon>Thamnocephalis</taxon>
    </lineage>
</organism>
<gene>
    <name evidence="2" type="ORF">THASP1DRAFT_30877</name>
</gene>
<dbReference type="Proteomes" id="UP000271241">
    <property type="component" value="Unassembled WGS sequence"/>
</dbReference>
<dbReference type="AlphaFoldDB" id="A0A4P9XMZ7"/>
<protein>
    <submittedName>
        <fullName evidence="2">Uncharacterized protein</fullName>
    </submittedName>
</protein>
<feature type="compositionally biased region" description="Basic residues" evidence="1">
    <location>
        <begin position="74"/>
        <end position="95"/>
    </location>
</feature>
<reference evidence="3" key="1">
    <citation type="journal article" date="2018" name="Nat. Microbiol.">
        <title>Leveraging single-cell genomics to expand the fungal tree of life.</title>
        <authorList>
            <person name="Ahrendt S.R."/>
            <person name="Quandt C.A."/>
            <person name="Ciobanu D."/>
            <person name="Clum A."/>
            <person name="Salamov A."/>
            <person name="Andreopoulos B."/>
            <person name="Cheng J.F."/>
            <person name="Woyke T."/>
            <person name="Pelin A."/>
            <person name="Henrissat B."/>
            <person name="Reynolds N.K."/>
            <person name="Benny G.L."/>
            <person name="Smith M.E."/>
            <person name="James T.Y."/>
            <person name="Grigoriev I.V."/>
        </authorList>
    </citation>
    <scope>NUCLEOTIDE SEQUENCE [LARGE SCALE GENOMIC DNA]</scope>
    <source>
        <strain evidence="3">RSA 1356</strain>
    </source>
</reference>
<sequence>MFLRTLLARATVAAPLLHRAARPAAITAAPMTTKFRWPLQGFARPQPLALAGSQPAGVAGFATSTTVQSQFAVNRKRRTARLKAKLKAKQKRLRRDKTNGPWK</sequence>
<feature type="region of interest" description="Disordered" evidence="1">
    <location>
        <begin position="72"/>
        <end position="103"/>
    </location>
</feature>
<dbReference type="EMBL" id="KZ992738">
    <property type="protein sequence ID" value="RKP07303.1"/>
    <property type="molecule type" value="Genomic_DNA"/>
</dbReference>
<accession>A0A4P9XMZ7</accession>
<proteinExistence type="predicted"/>